<evidence type="ECO:0000256" key="1">
    <source>
        <dbReference type="SAM" id="Phobius"/>
    </source>
</evidence>
<accession>A0A9X2AMQ0</accession>
<keyword evidence="1" id="KW-0812">Transmembrane</keyword>
<proteinExistence type="predicted"/>
<protein>
    <submittedName>
        <fullName evidence="2">Uncharacterized protein</fullName>
    </submittedName>
</protein>
<evidence type="ECO:0000313" key="3">
    <source>
        <dbReference type="Proteomes" id="UP001139369"/>
    </source>
</evidence>
<feature type="transmembrane region" description="Helical" evidence="1">
    <location>
        <begin position="6"/>
        <end position="22"/>
    </location>
</feature>
<dbReference type="AlphaFoldDB" id="A0A9X2AMQ0"/>
<organism evidence="2 3">
    <name type="scientific">Polaribacter marinus</name>
    <dbReference type="NCBI Taxonomy" id="2916838"/>
    <lineage>
        <taxon>Bacteria</taxon>
        <taxon>Pseudomonadati</taxon>
        <taxon>Bacteroidota</taxon>
        <taxon>Flavobacteriia</taxon>
        <taxon>Flavobacteriales</taxon>
        <taxon>Flavobacteriaceae</taxon>
    </lineage>
</organism>
<keyword evidence="3" id="KW-1185">Reference proteome</keyword>
<comment type="caution">
    <text evidence="2">The sequence shown here is derived from an EMBL/GenBank/DDBJ whole genome shotgun (WGS) entry which is preliminary data.</text>
</comment>
<feature type="transmembrane region" description="Helical" evidence="1">
    <location>
        <begin position="34"/>
        <end position="56"/>
    </location>
</feature>
<feature type="transmembrane region" description="Helical" evidence="1">
    <location>
        <begin position="62"/>
        <end position="82"/>
    </location>
</feature>
<name>A0A9X2AMQ0_9FLAO</name>
<evidence type="ECO:0000313" key="2">
    <source>
        <dbReference type="EMBL" id="MCI2230415.1"/>
    </source>
</evidence>
<reference evidence="2" key="1">
    <citation type="submission" date="2022-02" db="EMBL/GenBank/DDBJ databases">
        <title>Polaribacter sp. MSW13, isolated from seawater.</title>
        <authorList>
            <person name="Kristyanto S."/>
            <person name="Jung J."/>
            <person name="Jeon C.O."/>
        </authorList>
    </citation>
    <scope>NUCLEOTIDE SEQUENCE</scope>
    <source>
        <strain evidence="2">MSW13</strain>
    </source>
</reference>
<sequence>MKLKTSIIISILSSLGIYLLFSNSDVRNINNFNLLLNISAILIVIGIIGFIIYLIAKESRKIKNITIGLVFISLAINSYVGFYKYQMNKRNKILSEYYELKTCKEMETRFASDLKKGEIKYFFFGIGYDTELAKILDDKYKIETFGMGCMIQSEMICYNELVDKFLKEKYSNSINGIYKEIRIE</sequence>
<dbReference type="Proteomes" id="UP001139369">
    <property type="component" value="Unassembled WGS sequence"/>
</dbReference>
<keyword evidence="1" id="KW-0472">Membrane</keyword>
<dbReference type="EMBL" id="JAKQYM010000020">
    <property type="protein sequence ID" value="MCI2230415.1"/>
    <property type="molecule type" value="Genomic_DNA"/>
</dbReference>
<dbReference type="RefSeq" id="WP_242179526.1">
    <property type="nucleotide sequence ID" value="NZ_JAKQYM010000020.1"/>
</dbReference>
<keyword evidence="1" id="KW-1133">Transmembrane helix</keyword>
<gene>
    <name evidence="2" type="ORF">MC378_14645</name>
</gene>